<dbReference type="EMBL" id="LR131271">
    <property type="protein sequence ID" value="VDR25368.1"/>
    <property type="molecule type" value="Genomic_DNA"/>
</dbReference>
<dbReference type="InterPro" id="IPR036291">
    <property type="entry name" value="NAD(P)-bd_dom_sf"/>
</dbReference>
<gene>
    <name evidence="8" type="ORF">NCTC13098_01687</name>
</gene>
<reference evidence="8 9" key="1">
    <citation type="submission" date="2018-12" db="EMBL/GenBank/DDBJ databases">
        <authorList>
            <consortium name="Pathogen Informatics"/>
        </authorList>
    </citation>
    <scope>NUCLEOTIDE SEQUENCE [LARGE SCALE GENOMIC DNA]</scope>
    <source>
        <strain evidence="8 9">NCTC13098</strain>
    </source>
</reference>
<dbReference type="SMART" id="SM00881">
    <property type="entry name" value="CoA_binding"/>
    <property type="match status" value="1"/>
</dbReference>
<dbReference type="Proteomes" id="UP000274346">
    <property type="component" value="Chromosome"/>
</dbReference>
<feature type="domain" description="CoA-binding" evidence="6">
    <location>
        <begin position="254"/>
        <end position="349"/>
    </location>
</feature>
<protein>
    <recommendedName>
        <fullName evidence="1">tRNA-uridine aminocarboxypropyltransferase</fullName>
        <ecNumber evidence="1">2.5.1.25</ecNumber>
    </recommendedName>
</protein>
<evidence type="ECO:0000313" key="8">
    <source>
        <dbReference type="EMBL" id="VDR25368.1"/>
    </source>
</evidence>
<dbReference type="SUPFAM" id="SSF51735">
    <property type="entry name" value="NAD(P)-binding Rossmann-fold domains"/>
    <property type="match status" value="1"/>
</dbReference>
<evidence type="ECO:0000259" key="6">
    <source>
        <dbReference type="SMART" id="SM00881"/>
    </source>
</evidence>
<sequence>MIDNAVLRLRAERLARATRPFLARGNRVHRCQRCLLPLKQCLCATLAPAAATSRFCLVMFDTEPMKPSNTGRLIADILPDTEAFQWSRTEPPRALLDLVADPDYQPMVVFPASYAGAERKVLNSPPAGKPPLFIMLDGTWSEARKMFRKSPWLDALPVISVDLSRVSTYRLREAHAEGNIVRRKWPLPCWILPGTQTPRARSAITLACSEARYLAGKTQHKGQYHSTRGGKRLKSSGHWGSKETGMSQRGLEALLRPKSIAVIGASMKPQRAGYLMMRNLLAGGFNGPVLPVTPAWKAVQGVLAWPTIDSLPFTPDLAVLCTNARRNLELLEALGQKGCKTCIILSSPPEQYQALLERAARYQMRLLGPNSLGCWRPGKG</sequence>
<dbReference type="GO" id="GO:0008033">
    <property type="term" value="P:tRNA processing"/>
    <property type="evidence" value="ECO:0007669"/>
    <property type="project" value="UniProtKB-KW"/>
</dbReference>
<dbReference type="EC" id="2.5.1.25" evidence="1"/>
<feature type="domain" description="DTW" evidence="7">
    <location>
        <begin position="27"/>
        <end position="188"/>
    </location>
</feature>
<dbReference type="InterPro" id="IPR003781">
    <property type="entry name" value="CoA-bd"/>
</dbReference>
<evidence type="ECO:0000313" key="9">
    <source>
        <dbReference type="Proteomes" id="UP000274346"/>
    </source>
</evidence>
<keyword evidence="2" id="KW-0808">Transferase</keyword>
<evidence type="ECO:0000256" key="4">
    <source>
        <dbReference type="ARBA" id="ARBA00022694"/>
    </source>
</evidence>
<evidence type="ECO:0000256" key="5">
    <source>
        <dbReference type="SAM" id="MobiDB-lite"/>
    </source>
</evidence>
<organism evidence="8 9">
    <name type="scientific">Raoultella terrigena</name>
    <name type="common">Klebsiella terrigena</name>
    <dbReference type="NCBI Taxonomy" id="577"/>
    <lineage>
        <taxon>Bacteria</taxon>
        <taxon>Pseudomonadati</taxon>
        <taxon>Pseudomonadota</taxon>
        <taxon>Gammaproteobacteria</taxon>
        <taxon>Enterobacterales</taxon>
        <taxon>Enterobacteriaceae</taxon>
        <taxon>Klebsiella/Raoultella group</taxon>
        <taxon>Raoultella</taxon>
    </lineage>
</organism>
<keyword evidence="4" id="KW-0819">tRNA processing</keyword>
<dbReference type="SMART" id="SM01144">
    <property type="entry name" value="DTW"/>
    <property type="match status" value="1"/>
</dbReference>
<dbReference type="Gene3D" id="3.40.50.720">
    <property type="entry name" value="NAD(P)-binding Rossmann-like Domain"/>
    <property type="match status" value="1"/>
</dbReference>
<dbReference type="Pfam" id="PF13380">
    <property type="entry name" value="CoA_binding_2"/>
    <property type="match status" value="1"/>
</dbReference>
<name>A0A3P8JF02_RAOTE</name>
<keyword evidence="3" id="KW-0949">S-adenosyl-L-methionine</keyword>
<dbReference type="GO" id="GO:0016432">
    <property type="term" value="F:tRNA-uridine aminocarboxypropyltransferase activity"/>
    <property type="evidence" value="ECO:0007669"/>
    <property type="project" value="UniProtKB-EC"/>
</dbReference>
<dbReference type="InterPro" id="IPR005636">
    <property type="entry name" value="DTW"/>
</dbReference>
<evidence type="ECO:0000256" key="3">
    <source>
        <dbReference type="ARBA" id="ARBA00022691"/>
    </source>
</evidence>
<evidence type="ECO:0000259" key="7">
    <source>
        <dbReference type="SMART" id="SM01144"/>
    </source>
</evidence>
<feature type="compositionally biased region" description="Basic residues" evidence="5">
    <location>
        <begin position="219"/>
        <end position="235"/>
    </location>
</feature>
<dbReference type="AlphaFoldDB" id="A0A3P8JF02"/>
<dbReference type="PANTHER" id="PTHR42793:SF1">
    <property type="entry name" value="PEPTIDYL-LYSINE N-ACETYLTRANSFERASE PATZ"/>
    <property type="match status" value="1"/>
</dbReference>
<proteinExistence type="predicted"/>
<dbReference type="PANTHER" id="PTHR42793">
    <property type="entry name" value="COA BINDING DOMAIN CONTAINING PROTEIN"/>
    <property type="match status" value="1"/>
</dbReference>
<dbReference type="KEGG" id="rtg:NCTC13098_01687"/>
<feature type="region of interest" description="Disordered" evidence="5">
    <location>
        <begin position="219"/>
        <end position="242"/>
    </location>
</feature>
<accession>A0A3P8JF02</accession>
<evidence type="ECO:0000256" key="1">
    <source>
        <dbReference type="ARBA" id="ARBA00012386"/>
    </source>
</evidence>
<dbReference type="Pfam" id="PF03942">
    <property type="entry name" value="DTW"/>
    <property type="match status" value="1"/>
</dbReference>
<evidence type="ECO:0000256" key="2">
    <source>
        <dbReference type="ARBA" id="ARBA00022679"/>
    </source>
</evidence>